<dbReference type="SUPFAM" id="SSF52540">
    <property type="entry name" value="P-loop containing nucleoside triphosphate hydrolases"/>
    <property type="match status" value="2"/>
</dbReference>
<keyword evidence="13" id="KW-0378">Hydrolase</keyword>
<gene>
    <name evidence="13" type="ORF">EX30DRAFT_373113</name>
</gene>
<keyword evidence="14" id="KW-1185">Reference proteome</keyword>
<evidence type="ECO:0000256" key="1">
    <source>
        <dbReference type="ARBA" id="ARBA00004141"/>
    </source>
</evidence>
<dbReference type="STRING" id="341454.A0A4S2MQ64"/>
<dbReference type="PROSITE" id="PS50893">
    <property type="entry name" value="ABC_TRANSPORTER_2"/>
    <property type="match status" value="2"/>
</dbReference>
<dbReference type="PROSITE" id="PS00211">
    <property type="entry name" value="ABC_TRANSPORTER_1"/>
    <property type="match status" value="2"/>
</dbReference>
<evidence type="ECO:0000256" key="10">
    <source>
        <dbReference type="SAM" id="MobiDB-lite"/>
    </source>
</evidence>
<keyword evidence="5" id="KW-0677">Repeat</keyword>
<dbReference type="Pfam" id="PF12698">
    <property type="entry name" value="ABC2_membrane_3"/>
    <property type="match status" value="2"/>
</dbReference>
<keyword evidence="4 11" id="KW-0812">Transmembrane</keyword>
<evidence type="ECO:0000313" key="13">
    <source>
        <dbReference type="EMBL" id="TGZ79340.1"/>
    </source>
</evidence>
<proteinExistence type="inferred from homology"/>
<dbReference type="PANTHER" id="PTHR19229:SF36">
    <property type="entry name" value="ATP-BINDING CASSETTE SUB-FAMILY A MEMBER 2"/>
    <property type="match status" value="1"/>
</dbReference>
<feature type="domain" description="ABC transporter" evidence="12">
    <location>
        <begin position="1250"/>
        <end position="1476"/>
    </location>
</feature>
<dbReference type="Proteomes" id="UP000298138">
    <property type="component" value="Unassembled WGS sequence"/>
</dbReference>
<evidence type="ECO:0000256" key="2">
    <source>
        <dbReference type="ARBA" id="ARBA00008869"/>
    </source>
</evidence>
<feature type="transmembrane region" description="Helical" evidence="11">
    <location>
        <begin position="1097"/>
        <end position="1122"/>
    </location>
</feature>
<dbReference type="Gene3D" id="3.40.50.300">
    <property type="entry name" value="P-loop containing nucleotide triphosphate hydrolases"/>
    <property type="match status" value="2"/>
</dbReference>
<evidence type="ECO:0000256" key="8">
    <source>
        <dbReference type="ARBA" id="ARBA00022989"/>
    </source>
</evidence>
<evidence type="ECO:0000256" key="5">
    <source>
        <dbReference type="ARBA" id="ARBA00022737"/>
    </source>
</evidence>
<dbReference type="GO" id="GO:0005524">
    <property type="term" value="F:ATP binding"/>
    <property type="evidence" value="ECO:0007669"/>
    <property type="project" value="UniProtKB-KW"/>
</dbReference>
<comment type="subcellular location">
    <subcellularLocation>
        <location evidence="1">Membrane</location>
        <topology evidence="1">Multi-pass membrane protein</topology>
    </subcellularLocation>
</comment>
<keyword evidence="8 11" id="KW-1133">Transmembrane helix</keyword>
<sequence length="1617" mass="177570">MAGRLARQTRAQVVKNLLIHNKRHAFSSFFRGFLLPVIFVGFIAYARYLFVQPAKYGIGSPSSVKSLADRLDGSSKRLVFVHNKLGGEVDELIQSMEDDLRGRGQVKVIQDQAALRDECKQSLRGVSDCFAAVVFESSPDNGGRWNYTLRGDSSLARGSFNAEESDNDVQKVLLPLQLAVDKAIARQQGNDVPDLDVKQYMYTDKTQEEYEEEIRRRFSTGVINYISVALLIGMIGIVYHLTGWMAHERERGLSTLIEAMGGSKTSRMLSYHISFDLNYIIGWVVMAFLLWGGVFKKTSIVIILLWHILSGFALASWSLVCGSIFKKAQLSGITVTVASLGLGVIAQVTKDSGSGAYAVLSFLFPPMNYVYFSIMCGRAEKASEGLSLVKRPPGGNSAVPGIAFFIFFVVQTLAYPFLAAFIEKKLYGTASPGHRHINSSAMDVNNAVEVRGFTKRYPPRLLSRLFGSANSREEVIAVNGLNLSAFRGQILCLLGANGSGKTTTLEAIAGLSDIKEGTISLSTGGTDRGVGICPQKNVLWDDLSVVEHVRMWNRIKTFDKPDGPEEIKKLIIQCDLGVKKNALSKNLSGGQKRKLQLAAMFTGGSSVCAIDEVSSGLDPLSRRRIWDIILAEKGSRTMLLTSHYLDEADLLGDHIVIMSKGTLKCEGSAVALKTQLGGGYRIHAPKDAPALDPIAVRRIFSDQVVYNVFDSTGVSAVVDALDEAGVQDYYVQGPTIEDVFLKVSDEPTVTRPENTGRSEKDSSTTMGGSVVRLDLQDEKQGVDLYDAQNVSFLKQTITLIKKRITILQRNYLPLIIAIVIPIVAAGLTMVVFKDFDGVSCSNEAQFSEGDIERLFATDVEFDTVIGPSSEFDLATIANLSDLLLPQRMNTGLDRQETVRNFTNGINFVESLGEFQDYIKTNFRNVTPGGLFLESPTSATYAFLGNGIFVRGALAIQNLVDNMLINTPGGIATQYRAFDIKWPKDQGTLLVFITYFGLAFAAFPAFFALYPTYERIRNVRALHYSNGVRPLPLWLAYTIFDFIPSLFICAVCVIIFAAGTTGWYGNLGYVFLILVFYSTSSILLSYIVSLYASSQLSAFAFVAGGQAVYFLIYFIVYMSVFTYSDPADLDRFLRLAHYVMALFCPIASLTKALFVALNSFSIACEDEILAPNPAAMDLFGGPILYLIVQTIVLFAFLVLRDSGKLDLPAISLFSRKAKKPDTPDDEAVYYDEKEIATELARVASGSQTDGLRVLHVSKHFKGGLTAVDDVTFGVPRGEVFALLGPNGAGKTTTINMIRGDMPPSSGEIYVENVLVNKHVAEARTHLGVCPQFDAMDRMSVTEHLFFYARIRGVRDPKHNVDTVIRAVGLTEFQHRPAEKLSGGNKRKLSLAIALMGNPAVLLLDEPSSGMDAASKRIMWRTLESVAPGRSLVLTTHSMEECSALAQRAGILAKRMLTLGTTDQLRKKHGDRYLVHLVLASAPFSTDEEMGALKSWVMQAFPSAEMETQSFGGQIRFSIPANAETDDGVDVESIEGSGEGERGQKKQSNGVAKVFGRLEREGRRHGAAFWSVDRGTMDQVFLSVVGKASVKEEGYEEDVKRPMWKKVLLGILAPWMLLR</sequence>
<evidence type="ECO:0000313" key="14">
    <source>
        <dbReference type="Proteomes" id="UP000298138"/>
    </source>
</evidence>
<protein>
    <submittedName>
        <fullName evidence="13">P-loop containing nucleoside triphosphate hydrolase protein</fullName>
    </submittedName>
</protein>
<dbReference type="InterPro" id="IPR026082">
    <property type="entry name" value="ABCA"/>
</dbReference>
<feature type="transmembrane region" description="Helical" evidence="11">
    <location>
        <begin position="277"/>
        <end position="294"/>
    </location>
</feature>
<feature type="transmembrane region" description="Helical" evidence="11">
    <location>
        <begin position="222"/>
        <end position="241"/>
    </location>
</feature>
<dbReference type="GO" id="GO:0016020">
    <property type="term" value="C:membrane"/>
    <property type="evidence" value="ECO:0007669"/>
    <property type="project" value="UniProtKB-SubCell"/>
</dbReference>
<dbReference type="InterPro" id="IPR003593">
    <property type="entry name" value="AAA+_ATPase"/>
</dbReference>
<evidence type="ECO:0000256" key="11">
    <source>
        <dbReference type="SAM" id="Phobius"/>
    </source>
</evidence>
<evidence type="ECO:0000256" key="4">
    <source>
        <dbReference type="ARBA" id="ARBA00022692"/>
    </source>
</evidence>
<dbReference type="GO" id="GO:0016887">
    <property type="term" value="F:ATP hydrolysis activity"/>
    <property type="evidence" value="ECO:0007669"/>
    <property type="project" value="InterPro"/>
</dbReference>
<dbReference type="SMART" id="SM00382">
    <property type="entry name" value="AAA"/>
    <property type="match status" value="2"/>
</dbReference>
<feature type="transmembrane region" description="Helical" evidence="11">
    <location>
        <begin position="1177"/>
        <end position="1198"/>
    </location>
</feature>
<dbReference type="InterPro" id="IPR027417">
    <property type="entry name" value="P-loop_NTPase"/>
</dbReference>
<evidence type="ECO:0000256" key="3">
    <source>
        <dbReference type="ARBA" id="ARBA00022448"/>
    </source>
</evidence>
<dbReference type="OrthoDB" id="8061355at2759"/>
<feature type="transmembrane region" description="Helical" evidence="11">
    <location>
        <begin position="355"/>
        <end position="377"/>
    </location>
</feature>
<feature type="transmembrane region" description="Helical" evidence="11">
    <location>
        <begin position="988"/>
        <end position="1012"/>
    </location>
</feature>
<dbReference type="InterPro" id="IPR013525">
    <property type="entry name" value="ABC2_TM"/>
</dbReference>
<keyword evidence="6" id="KW-0547">Nucleotide-binding</keyword>
<feature type="domain" description="ABC transporter" evidence="12">
    <location>
        <begin position="448"/>
        <end position="685"/>
    </location>
</feature>
<dbReference type="InterPro" id="IPR003439">
    <property type="entry name" value="ABC_transporter-like_ATP-bd"/>
</dbReference>
<dbReference type="PANTHER" id="PTHR19229">
    <property type="entry name" value="ATP-BINDING CASSETTE TRANSPORTER SUBFAMILY A ABCA"/>
    <property type="match status" value="1"/>
</dbReference>
<name>A0A4S2MQ64_9PEZI</name>
<feature type="transmembrane region" description="Helical" evidence="11">
    <location>
        <begin position="398"/>
        <end position="422"/>
    </location>
</feature>
<dbReference type="Pfam" id="PF00005">
    <property type="entry name" value="ABC_tran"/>
    <property type="match status" value="2"/>
</dbReference>
<feature type="region of interest" description="Disordered" evidence="10">
    <location>
        <begin position="747"/>
        <end position="766"/>
    </location>
</feature>
<reference evidence="13 14" key="1">
    <citation type="submission" date="2019-04" db="EMBL/GenBank/DDBJ databases">
        <title>Comparative genomics and transcriptomics to analyze fruiting body development in filamentous ascomycetes.</title>
        <authorList>
            <consortium name="DOE Joint Genome Institute"/>
            <person name="Lutkenhaus R."/>
            <person name="Traeger S."/>
            <person name="Breuer J."/>
            <person name="Kuo A."/>
            <person name="Lipzen A."/>
            <person name="Pangilinan J."/>
            <person name="Dilworth D."/>
            <person name="Sandor L."/>
            <person name="Poggeler S."/>
            <person name="Barry K."/>
            <person name="Grigoriev I.V."/>
            <person name="Nowrousian M."/>
        </authorList>
    </citation>
    <scope>NUCLEOTIDE SEQUENCE [LARGE SCALE GENOMIC DNA]</scope>
    <source>
        <strain evidence="13 14">CBS 389.68</strain>
    </source>
</reference>
<feature type="transmembrane region" description="Helical" evidence="11">
    <location>
        <begin position="1134"/>
        <end position="1157"/>
    </location>
</feature>
<feature type="transmembrane region" description="Helical" evidence="11">
    <location>
        <begin position="332"/>
        <end position="349"/>
    </location>
</feature>
<keyword evidence="9 11" id="KW-0472">Membrane</keyword>
<organism evidence="13 14">
    <name type="scientific">Ascodesmis nigricans</name>
    <dbReference type="NCBI Taxonomy" id="341454"/>
    <lineage>
        <taxon>Eukaryota</taxon>
        <taxon>Fungi</taxon>
        <taxon>Dikarya</taxon>
        <taxon>Ascomycota</taxon>
        <taxon>Pezizomycotina</taxon>
        <taxon>Pezizomycetes</taxon>
        <taxon>Pezizales</taxon>
        <taxon>Ascodesmidaceae</taxon>
        <taxon>Ascodesmis</taxon>
    </lineage>
</organism>
<feature type="transmembrane region" description="Helical" evidence="11">
    <location>
        <begin position="29"/>
        <end position="50"/>
    </location>
</feature>
<feature type="transmembrane region" description="Helical" evidence="11">
    <location>
        <begin position="811"/>
        <end position="832"/>
    </location>
</feature>
<evidence type="ECO:0000256" key="6">
    <source>
        <dbReference type="ARBA" id="ARBA00022741"/>
    </source>
</evidence>
<feature type="transmembrane region" description="Helical" evidence="11">
    <location>
        <begin position="1068"/>
        <end position="1091"/>
    </location>
</feature>
<evidence type="ECO:0000256" key="9">
    <source>
        <dbReference type="ARBA" id="ARBA00023136"/>
    </source>
</evidence>
<dbReference type="GO" id="GO:0005319">
    <property type="term" value="F:lipid transporter activity"/>
    <property type="evidence" value="ECO:0007669"/>
    <property type="project" value="TreeGrafter"/>
</dbReference>
<keyword evidence="7" id="KW-0067">ATP-binding</keyword>
<dbReference type="InParanoid" id="A0A4S2MQ64"/>
<feature type="transmembrane region" description="Helical" evidence="11">
    <location>
        <begin position="300"/>
        <end position="320"/>
    </location>
</feature>
<feature type="region of interest" description="Disordered" evidence="10">
    <location>
        <begin position="1526"/>
        <end position="1548"/>
    </location>
</feature>
<dbReference type="InterPro" id="IPR017871">
    <property type="entry name" value="ABC_transporter-like_CS"/>
</dbReference>
<dbReference type="EMBL" id="ML220132">
    <property type="protein sequence ID" value="TGZ79340.1"/>
    <property type="molecule type" value="Genomic_DNA"/>
</dbReference>
<dbReference type="CDD" id="cd03263">
    <property type="entry name" value="ABC_subfamily_A"/>
    <property type="match status" value="2"/>
</dbReference>
<comment type="similarity">
    <text evidence="2">Belongs to the ABC transporter superfamily. ABCA family.</text>
</comment>
<dbReference type="GO" id="GO:0140359">
    <property type="term" value="F:ABC-type transporter activity"/>
    <property type="evidence" value="ECO:0007669"/>
    <property type="project" value="InterPro"/>
</dbReference>
<evidence type="ECO:0000259" key="12">
    <source>
        <dbReference type="PROSITE" id="PS50893"/>
    </source>
</evidence>
<feature type="transmembrane region" description="Helical" evidence="11">
    <location>
        <begin position="1032"/>
        <end position="1056"/>
    </location>
</feature>
<accession>A0A4S2MQ64</accession>
<dbReference type="FunFam" id="3.40.50.300:FF:001345">
    <property type="entry name" value="Related to ABC transporter"/>
    <property type="match status" value="1"/>
</dbReference>
<keyword evidence="3" id="KW-0813">Transport</keyword>
<evidence type="ECO:0000256" key="7">
    <source>
        <dbReference type="ARBA" id="ARBA00022840"/>
    </source>
</evidence>